<dbReference type="EMBL" id="JAHQIW010000630">
    <property type="protein sequence ID" value="KAJ1349222.1"/>
    <property type="molecule type" value="Genomic_DNA"/>
</dbReference>
<evidence type="ECO:0000313" key="1">
    <source>
        <dbReference type="EMBL" id="KAJ1349222.1"/>
    </source>
</evidence>
<proteinExistence type="predicted"/>
<comment type="caution">
    <text evidence="1">The sequence shown here is derived from an EMBL/GenBank/DDBJ whole genome shotgun (WGS) entry which is preliminary data.</text>
</comment>
<evidence type="ECO:0000313" key="2">
    <source>
        <dbReference type="Proteomes" id="UP001196413"/>
    </source>
</evidence>
<gene>
    <name evidence="1" type="ORF">KIN20_004695</name>
</gene>
<name>A0AAD5MHN4_PARTN</name>
<dbReference type="AlphaFoldDB" id="A0AAD5MHN4"/>
<accession>A0AAD5MHN4</accession>
<protein>
    <submittedName>
        <fullName evidence="1">Uncharacterized protein</fullName>
    </submittedName>
</protein>
<keyword evidence="2" id="KW-1185">Reference proteome</keyword>
<reference evidence="1" key="1">
    <citation type="submission" date="2021-06" db="EMBL/GenBank/DDBJ databases">
        <title>Parelaphostrongylus tenuis whole genome reference sequence.</title>
        <authorList>
            <person name="Garwood T.J."/>
            <person name="Larsen P.A."/>
            <person name="Fountain-Jones N.M."/>
            <person name="Garbe J.R."/>
            <person name="Macchietto M.G."/>
            <person name="Kania S.A."/>
            <person name="Gerhold R.W."/>
            <person name="Richards J.E."/>
            <person name="Wolf T.M."/>
        </authorList>
    </citation>
    <scope>NUCLEOTIDE SEQUENCE</scope>
    <source>
        <strain evidence="1">MNPRO001-30</strain>
        <tissue evidence="1">Meninges</tissue>
    </source>
</reference>
<organism evidence="1 2">
    <name type="scientific">Parelaphostrongylus tenuis</name>
    <name type="common">Meningeal worm</name>
    <dbReference type="NCBI Taxonomy" id="148309"/>
    <lineage>
        <taxon>Eukaryota</taxon>
        <taxon>Metazoa</taxon>
        <taxon>Ecdysozoa</taxon>
        <taxon>Nematoda</taxon>
        <taxon>Chromadorea</taxon>
        <taxon>Rhabditida</taxon>
        <taxon>Rhabditina</taxon>
        <taxon>Rhabditomorpha</taxon>
        <taxon>Strongyloidea</taxon>
        <taxon>Metastrongylidae</taxon>
        <taxon>Parelaphostrongylus</taxon>
    </lineage>
</organism>
<dbReference type="Proteomes" id="UP001196413">
    <property type="component" value="Unassembled WGS sequence"/>
</dbReference>
<sequence>MVVQTSPYSERHLINQRLHDLLLGGIVVLSTNEKMLSGHSKPSFGWSTQKPRDLDALLNFAMASTSPFVSTTRCKLR</sequence>